<dbReference type="InterPro" id="IPR012910">
    <property type="entry name" value="Plug_dom"/>
</dbReference>
<keyword evidence="8" id="KW-0798">TonB box</keyword>
<evidence type="ECO:0000256" key="5">
    <source>
        <dbReference type="ARBA" id="ARBA00022692"/>
    </source>
</evidence>
<organism evidence="13 14">
    <name type="scientific">Acinetobacter stercoris</name>
    <dbReference type="NCBI Taxonomy" id="2126983"/>
    <lineage>
        <taxon>Bacteria</taxon>
        <taxon>Pseudomonadati</taxon>
        <taxon>Pseudomonadota</taxon>
        <taxon>Gammaproteobacteria</taxon>
        <taxon>Moraxellales</taxon>
        <taxon>Moraxellaceae</taxon>
        <taxon>Acinetobacter</taxon>
    </lineage>
</organism>
<keyword evidence="2" id="KW-0813">Transport</keyword>
<protein>
    <recommendedName>
        <fullName evidence="12">TonB-dependent receptor plug domain-containing protein</fullName>
    </recommendedName>
</protein>
<dbReference type="InterPro" id="IPR039426">
    <property type="entry name" value="TonB-dep_rcpt-like"/>
</dbReference>
<keyword evidence="11" id="KW-0732">Signal</keyword>
<keyword evidence="14" id="KW-1185">Reference proteome</keyword>
<accession>A0A2U3MZU5</accession>
<dbReference type="GO" id="GO:0006826">
    <property type="term" value="P:iron ion transport"/>
    <property type="evidence" value="ECO:0007669"/>
    <property type="project" value="UniProtKB-KW"/>
</dbReference>
<feature type="signal peptide" evidence="11">
    <location>
        <begin position="1"/>
        <end position="27"/>
    </location>
</feature>
<dbReference type="InterPro" id="IPR037066">
    <property type="entry name" value="Plug_dom_sf"/>
</dbReference>
<dbReference type="PANTHER" id="PTHR32552:SF81">
    <property type="entry name" value="TONB-DEPENDENT OUTER MEMBRANE RECEPTOR"/>
    <property type="match status" value="1"/>
</dbReference>
<reference evidence="14" key="1">
    <citation type="submission" date="2018-03" db="EMBL/GenBank/DDBJ databases">
        <authorList>
            <person name="Blom J."/>
        </authorList>
    </citation>
    <scope>NUCLEOTIDE SEQUENCE [LARGE SCALE GENOMIC DNA]</scope>
    <source>
        <strain evidence="14">KPC-SM-21</strain>
    </source>
</reference>
<dbReference type="InParanoid" id="A0A2U3MZU5"/>
<dbReference type="Proteomes" id="UP000245974">
    <property type="component" value="Unassembled WGS sequence"/>
</dbReference>
<evidence type="ECO:0000256" key="1">
    <source>
        <dbReference type="ARBA" id="ARBA00004571"/>
    </source>
</evidence>
<proteinExistence type="predicted"/>
<feature type="chain" id="PRO_5015521246" description="TonB-dependent receptor plug domain-containing protein" evidence="11">
    <location>
        <begin position="28"/>
        <end position="872"/>
    </location>
</feature>
<keyword evidence="5" id="KW-0812">Transmembrane</keyword>
<keyword evidence="9" id="KW-0472">Membrane</keyword>
<dbReference type="InterPro" id="IPR036942">
    <property type="entry name" value="Beta-barrel_TonB_sf"/>
</dbReference>
<gene>
    <name evidence="13" type="ORF">KPC_2125</name>
</gene>
<keyword evidence="4" id="KW-0410">Iron transport</keyword>
<evidence type="ECO:0000256" key="7">
    <source>
        <dbReference type="ARBA" id="ARBA00023065"/>
    </source>
</evidence>
<evidence type="ECO:0000313" key="14">
    <source>
        <dbReference type="Proteomes" id="UP000245974"/>
    </source>
</evidence>
<evidence type="ECO:0000313" key="13">
    <source>
        <dbReference type="EMBL" id="SPL70947.1"/>
    </source>
</evidence>
<dbReference type="RefSeq" id="WP_121974397.1">
    <property type="nucleotide sequence ID" value="NZ_OOGT01000093.1"/>
</dbReference>
<keyword evidence="6" id="KW-0408">Iron</keyword>
<keyword evidence="7" id="KW-0406">Ion transport</keyword>
<dbReference type="PANTHER" id="PTHR32552">
    <property type="entry name" value="FERRICHROME IRON RECEPTOR-RELATED"/>
    <property type="match status" value="1"/>
</dbReference>
<evidence type="ECO:0000256" key="8">
    <source>
        <dbReference type="ARBA" id="ARBA00023077"/>
    </source>
</evidence>
<keyword evidence="10" id="KW-0998">Cell outer membrane</keyword>
<evidence type="ECO:0000256" key="9">
    <source>
        <dbReference type="ARBA" id="ARBA00023136"/>
    </source>
</evidence>
<dbReference type="Gene3D" id="2.40.170.20">
    <property type="entry name" value="TonB-dependent receptor, beta-barrel domain"/>
    <property type="match status" value="1"/>
</dbReference>
<keyword evidence="3" id="KW-1134">Transmembrane beta strand</keyword>
<sequence>MKQTFRIKPLVVALGFLSTTLSSMGYAQETSVKPETNETDADVITLGDVVVTASSKKKITNLPTRKVRSIYGTDSTVLDTPRVVSQVSEQQFREDVIRSADDLVKYAPSITRGGGQNANFAPQIRGQNSEVFQDNQRVYSNRHPTNFNAYEAADIVAGPTGIIYAPTSGSGGYINYITKKPNFIKRETTLQGTVGSWYEGNKTKPNFSLSVDHTAPINEKLAFRVSATAQKSDDYYDNVKNNFNAFFGALSWRPNDKLKVDWNISYDDYYDFNVTHGWNRATQESVDSGLYYKGRATPIIQNGSSYWSPVFASGAANSSVIGWQERQKNNRNQYVAVGEVHKTALPNATAAQAGTIRGWVYDPSIPGNGLVKLKDSVSGRDEDKNSSKRLSTQLRIIQDLNDHWSISNSTLYQNNKDLGNSVGSFFTDLKDEILDNRFELLGDHDFEFFGVKVSNKSSTGTAFRHESFKSLAANNSFNINPYDLTNNPSNKNPGALLGLNNPTHLQGGWIGQAGIPQYSSYFGYLNLPQMYPIGGGLYAEKGGFPTSGAAVYTGEGFWDTLSVFTQQNFVFNDVAGINLGINHSSVKAKLENPVVINPADARSSSGKYSLLSYQISPFIKPTKNSTIYFTYDKSTAINTGVFGPFLTWGPGNRLNPDSFDSTSELKEVGIKYEPLPDKLFLSLSWFDQTRDLSPDTNGNMAKFKIKGIESSIRWQPRNNLAIGANLTKFDAEYTDISLAGFSPVGFVPDNATVWGDSNVLNQIKAGRHDAEGIPKYSASAYIDYRHPSGFGANLSAWWSSWWYTNISQTVKVPNNYNLDLGLYYRQPQWTVGLNILNLTNERNFVNGLSGANTEFLQPMRPLTVQGQFSYKF</sequence>
<evidence type="ECO:0000259" key="12">
    <source>
        <dbReference type="Pfam" id="PF07715"/>
    </source>
</evidence>
<dbReference type="GO" id="GO:0009279">
    <property type="term" value="C:cell outer membrane"/>
    <property type="evidence" value="ECO:0007669"/>
    <property type="project" value="UniProtKB-SubCell"/>
</dbReference>
<feature type="domain" description="TonB-dependent receptor plug" evidence="12">
    <location>
        <begin position="77"/>
        <end position="171"/>
    </location>
</feature>
<dbReference type="AlphaFoldDB" id="A0A2U3MZU5"/>
<evidence type="ECO:0000256" key="10">
    <source>
        <dbReference type="ARBA" id="ARBA00023237"/>
    </source>
</evidence>
<dbReference type="EMBL" id="OOGT01000093">
    <property type="protein sequence ID" value="SPL70947.1"/>
    <property type="molecule type" value="Genomic_DNA"/>
</dbReference>
<evidence type="ECO:0000256" key="11">
    <source>
        <dbReference type="SAM" id="SignalP"/>
    </source>
</evidence>
<dbReference type="OrthoDB" id="127311at2"/>
<dbReference type="SUPFAM" id="SSF56935">
    <property type="entry name" value="Porins"/>
    <property type="match status" value="1"/>
</dbReference>
<evidence type="ECO:0000256" key="2">
    <source>
        <dbReference type="ARBA" id="ARBA00022448"/>
    </source>
</evidence>
<evidence type="ECO:0000256" key="4">
    <source>
        <dbReference type="ARBA" id="ARBA00022496"/>
    </source>
</evidence>
<dbReference type="Gene3D" id="2.170.130.10">
    <property type="entry name" value="TonB-dependent receptor, plug domain"/>
    <property type="match status" value="1"/>
</dbReference>
<evidence type="ECO:0000256" key="6">
    <source>
        <dbReference type="ARBA" id="ARBA00023004"/>
    </source>
</evidence>
<evidence type="ECO:0000256" key="3">
    <source>
        <dbReference type="ARBA" id="ARBA00022452"/>
    </source>
</evidence>
<name>A0A2U3MZU5_9GAMM</name>
<dbReference type="Pfam" id="PF07715">
    <property type="entry name" value="Plug"/>
    <property type="match status" value="1"/>
</dbReference>
<comment type="subcellular location">
    <subcellularLocation>
        <location evidence="1">Cell outer membrane</location>
        <topology evidence="1">Multi-pass membrane protein</topology>
    </subcellularLocation>
</comment>